<accession>A0A8J3LC85</accession>
<dbReference type="EMBL" id="BONJ01000020">
    <property type="protein sequence ID" value="GIG15493.1"/>
    <property type="molecule type" value="Genomic_DNA"/>
</dbReference>
<reference evidence="1" key="1">
    <citation type="submission" date="2021-01" db="EMBL/GenBank/DDBJ databases">
        <title>Whole genome shotgun sequence of Catellatospora methionotrophica NBRC 14553.</title>
        <authorList>
            <person name="Komaki H."/>
            <person name="Tamura T."/>
        </authorList>
    </citation>
    <scope>NUCLEOTIDE SEQUENCE</scope>
    <source>
        <strain evidence="1">NBRC 14553</strain>
    </source>
</reference>
<dbReference type="AlphaFoldDB" id="A0A8J3LC85"/>
<organism evidence="1 2">
    <name type="scientific">Catellatospora methionotrophica</name>
    <dbReference type="NCBI Taxonomy" id="121620"/>
    <lineage>
        <taxon>Bacteria</taxon>
        <taxon>Bacillati</taxon>
        <taxon>Actinomycetota</taxon>
        <taxon>Actinomycetes</taxon>
        <taxon>Micromonosporales</taxon>
        <taxon>Micromonosporaceae</taxon>
        <taxon>Catellatospora</taxon>
    </lineage>
</organism>
<dbReference type="Proteomes" id="UP000660339">
    <property type="component" value="Unassembled WGS sequence"/>
</dbReference>
<proteinExistence type="predicted"/>
<evidence type="ECO:0000313" key="1">
    <source>
        <dbReference type="EMBL" id="GIG15493.1"/>
    </source>
</evidence>
<gene>
    <name evidence="1" type="ORF">Cme02nite_38250</name>
</gene>
<keyword evidence="2" id="KW-1185">Reference proteome</keyword>
<comment type="caution">
    <text evidence="1">The sequence shown here is derived from an EMBL/GenBank/DDBJ whole genome shotgun (WGS) entry which is preliminary data.</text>
</comment>
<protein>
    <submittedName>
        <fullName evidence="1">Uncharacterized protein</fullName>
    </submittedName>
</protein>
<name>A0A8J3LC85_9ACTN</name>
<sequence>MDALGRLFDVVVGSAPADSVAAAITGNRVHLQNAGGVTILVLTDGGSTDILDVDVQQATAATGGSIIDLDVVTKYYLKEATTFAGSETWSKVTQAAASEITNAGSASKQTLVVIEVDAAQLSDGYEWISLNVPDQGSNGTKYTAVLYLLRDLHVQRAPQNLRNPQA</sequence>
<dbReference type="RefSeq" id="WP_166379897.1">
    <property type="nucleotide sequence ID" value="NZ_BAAATT010000005.1"/>
</dbReference>
<evidence type="ECO:0000313" key="2">
    <source>
        <dbReference type="Proteomes" id="UP000660339"/>
    </source>
</evidence>